<reference evidence="2" key="1">
    <citation type="journal article" date="2013" name="Nature">
        <title>Draft genome of the wheat A-genome progenitor Triticum urartu.</title>
        <authorList>
            <person name="Ling H.Q."/>
            <person name="Zhao S."/>
            <person name="Liu D."/>
            <person name="Wang J."/>
            <person name="Sun H."/>
            <person name="Zhang C."/>
            <person name="Fan H."/>
            <person name="Li D."/>
            <person name="Dong L."/>
            <person name="Tao Y."/>
            <person name="Gao C."/>
            <person name="Wu H."/>
            <person name="Li Y."/>
            <person name="Cui Y."/>
            <person name="Guo X."/>
            <person name="Zheng S."/>
            <person name="Wang B."/>
            <person name="Yu K."/>
            <person name="Liang Q."/>
            <person name="Yang W."/>
            <person name="Lou X."/>
            <person name="Chen J."/>
            <person name="Feng M."/>
            <person name="Jian J."/>
            <person name="Zhang X."/>
            <person name="Luo G."/>
            <person name="Jiang Y."/>
            <person name="Liu J."/>
            <person name="Wang Z."/>
            <person name="Sha Y."/>
            <person name="Zhang B."/>
            <person name="Wu H."/>
            <person name="Tang D."/>
            <person name="Shen Q."/>
            <person name="Xue P."/>
            <person name="Zou S."/>
            <person name="Wang X."/>
            <person name="Liu X."/>
            <person name="Wang F."/>
            <person name="Yang Y."/>
            <person name="An X."/>
            <person name="Dong Z."/>
            <person name="Zhang K."/>
            <person name="Zhang X."/>
            <person name="Luo M.C."/>
            <person name="Dvorak J."/>
            <person name="Tong Y."/>
            <person name="Wang J."/>
            <person name="Yang H."/>
            <person name="Li Z."/>
            <person name="Wang D."/>
            <person name="Zhang A."/>
            <person name="Wang J."/>
        </authorList>
    </citation>
    <scope>NUCLEOTIDE SEQUENCE</scope>
    <source>
        <strain evidence="2">cv. G1812</strain>
    </source>
</reference>
<dbReference type="Gramene" id="TuG1812G0100003609.01.T01">
    <property type="protein sequence ID" value="TuG1812G0100003609.01.T01"/>
    <property type="gene ID" value="TuG1812G0100003609.01"/>
</dbReference>
<dbReference type="Proteomes" id="UP000015106">
    <property type="component" value="Chromosome 1"/>
</dbReference>
<name>A0A8R7P1V7_TRIUA</name>
<reference evidence="1" key="2">
    <citation type="submission" date="2018-03" db="EMBL/GenBank/DDBJ databases">
        <title>The Triticum urartu genome reveals the dynamic nature of wheat genome evolution.</title>
        <authorList>
            <person name="Ling H."/>
            <person name="Ma B."/>
            <person name="Shi X."/>
            <person name="Liu H."/>
            <person name="Dong L."/>
            <person name="Sun H."/>
            <person name="Cao Y."/>
            <person name="Gao Q."/>
            <person name="Zheng S."/>
            <person name="Li Y."/>
            <person name="Yu Y."/>
            <person name="Du H."/>
            <person name="Qi M."/>
            <person name="Li Y."/>
            <person name="Yu H."/>
            <person name="Cui Y."/>
            <person name="Wang N."/>
            <person name="Chen C."/>
            <person name="Wu H."/>
            <person name="Zhao Y."/>
            <person name="Zhang J."/>
            <person name="Li Y."/>
            <person name="Zhou W."/>
            <person name="Zhang B."/>
            <person name="Hu W."/>
            <person name="Eijk M."/>
            <person name="Tang J."/>
            <person name="Witsenboer H."/>
            <person name="Zhao S."/>
            <person name="Li Z."/>
            <person name="Zhang A."/>
            <person name="Wang D."/>
            <person name="Liang C."/>
        </authorList>
    </citation>
    <scope>NUCLEOTIDE SEQUENCE [LARGE SCALE GENOMIC DNA]</scope>
    <source>
        <strain evidence="1">cv. G1812</strain>
    </source>
</reference>
<reference evidence="1" key="3">
    <citation type="submission" date="2022-06" db="UniProtKB">
        <authorList>
            <consortium name="EnsemblPlants"/>
        </authorList>
    </citation>
    <scope>IDENTIFICATION</scope>
</reference>
<evidence type="ECO:0000313" key="2">
    <source>
        <dbReference type="Proteomes" id="UP000015106"/>
    </source>
</evidence>
<dbReference type="EnsemblPlants" id="TuG1812G0100003609.01.T01">
    <property type="protein sequence ID" value="TuG1812G0100003609.01.T01"/>
    <property type="gene ID" value="TuG1812G0100003609.01"/>
</dbReference>
<protein>
    <submittedName>
        <fullName evidence="1">Uncharacterized protein</fullName>
    </submittedName>
</protein>
<dbReference type="AlphaFoldDB" id="A0A8R7P1V7"/>
<evidence type="ECO:0000313" key="1">
    <source>
        <dbReference type="EnsemblPlants" id="TuG1812G0100003609.01.T01"/>
    </source>
</evidence>
<proteinExistence type="predicted"/>
<accession>A0A8R7P1V7</accession>
<organism evidence="1 2">
    <name type="scientific">Triticum urartu</name>
    <name type="common">Red wild einkorn</name>
    <name type="synonym">Crithodium urartu</name>
    <dbReference type="NCBI Taxonomy" id="4572"/>
    <lineage>
        <taxon>Eukaryota</taxon>
        <taxon>Viridiplantae</taxon>
        <taxon>Streptophyta</taxon>
        <taxon>Embryophyta</taxon>
        <taxon>Tracheophyta</taxon>
        <taxon>Spermatophyta</taxon>
        <taxon>Magnoliopsida</taxon>
        <taxon>Liliopsida</taxon>
        <taxon>Poales</taxon>
        <taxon>Poaceae</taxon>
        <taxon>BOP clade</taxon>
        <taxon>Pooideae</taxon>
        <taxon>Triticodae</taxon>
        <taxon>Triticeae</taxon>
        <taxon>Triticinae</taxon>
        <taxon>Triticum</taxon>
    </lineage>
</organism>
<sequence>MITMAYFKKQGMVTYVPAALGPPDSVCYDRVALMSQPSGGASATRSPDEVPSGGMFDGRVGQKPDVILNRGALVGGTLGDPMSAHRSVGPNEFAKHLRETCGDDLVLQELSLMLKQHNAKCTLSMTLLRNRMQSDMFSFADG</sequence>
<keyword evidence="2" id="KW-1185">Reference proteome</keyword>